<dbReference type="InterPro" id="IPR041698">
    <property type="entry name" value="Methyltransf_25"/>
</dbReference>
<accession>A0A5B9MJC0</accession>
<evidence type="ECO:0000259" key="1">
    <source>
        <dbReference type="Pfam" id="PF13649"/>
    </source>
</evidence>
<dbReference type="RefSeq" id="WP_147870458.1">
    <property type="nucleotide sequence ID" value="NZ_CP036264.1"/>
</dbReference>
<dbReference type="Pfam" id="PF13649">
    <property type="entry name" value="Methyltransf_25"/>
    <property type="match status" value="1"/>
</dbReference>
<dbReference type="EMBL" id="CP036264">
    <property type="protein sequence ID" value="QEG01372.1"/>
    <property type="molecule type" value="Genomic_DNA"/>
</dbReference>
<organism evidence="2 3">
    <name type="scientific">Stieleria maiorica</name>
    <dbReference type="NCBI Taxonomy" id="2795974"/>
    <lineage>
        <taxon>Bacteria</taxon>
        <taxon>Pseudomonadati</taxon>
        <taxon>Planctomycetota</taxon>
        <taxon>Planctomycetia</taxon>
        <taxon>Pirellulales</taxon>
        <taxon>Pirellulaceae</taxon>
        <taxon>Stieleria</taxon>
    </lineage>
</organism>
<sequence>MPSAVTSQNPPTVAAVAESVSRRAALGIRMASVADSLRARRRPLRWVTLPMAWMAESIAIGVMHRRDVAAMVRSTYASRPEFYDPRRYQLPHEARMLPRLLEHRDACGLLDAFCGQGREAKLFADAGYHVTAIDELDWMIRRAQRFRVDAGFSAEFFAQDFFTFDPDRSFDIVYTSCWMYSTIQGSDRRREFLDRCKRLCDENGLAVVSYVNQRANSTAGAWLRFIIAKAAAVLTVGNVRSEFGERVYSGLFWHHLSDATVRREVESAGWQITETVAGTGMEPTFLFLVRMPGGQ</sequence>
<evidence type="ECO:0000313" key="2">
    <source>
        <dbReference type="EMBL" id="QEG01372.1"/>
    </source>
</evidence>
<keyword evidence="2" id="KW-0808">Transferase</keyword>
<evidence type="ECO:0000313" key="3">
    <source>
        <dbReference type="Proteomes" id="UP000321353"/>
    </source>
</evidence>
<dbReference type="SUPFAM" id="SSF53335">
    <property type="entry name" value="S-adenosyl-L-methionine-dependent methyltransferases"/>
    <property type="match status" value="1"/>
</dbReference>
<dbReference type="KEGG" id="smam:Mal15_54480"/>
<dbReference type="Gene3D" id="3.40.50.150">
    <property type="entry name" value="Vaccinia Virus protein VP39"/>
    <property type="match status" value="1"/>
</dbReference>
<feature type="domain" description="Methyltransferase" evidence="1">
    <location>
        <begin position="110"/>
        <end position="204"/>
    </location>
</feature>
<protein>
    <submittedName>
        <fullName evidence="2">Bifunctional 3-demethylubiquinone-9 3-methyltransferase/ 2-octaprenyl-6-hydroxy phenol methylase</fullName>
    </submittedName>
</protein>
<dbReference type="InterPro" id="IPR029063">
    <property type="entry name" value="SAM-dependent_MTases_sf"/>
</dbReference>
<dbReference type="AlphaFoldDB" id="A0A5B9MJC0"/>
<keyword evidence="3" id="KW-1185">Reference proteome</keyword>
<name>A0A5B9MJC0_9BACT</name>
<dbReference type="GO" id="GO:0032259">
    <property type="term" value="P:methylation"/>
    <property type="evidence" value="ECO:0007669"/>
    <property type="project" value="UniProtKB-KW"/>
</dbReference>
<proteinExistence type="predicted"/>
<keyword evidence="2" id="KW-0489">Methyltransferase</keyword>
<reference evidence="2 3" key="1">
    <citation type="submission" date="2019-02" db="EMBL/GenBank/DDBJ databases">
        <title>Planctomycetal bacteria perform biofilm scaping via a novel small molecule.</title>
        <authorList>
            <person name="Jeske O."/>
            <person name="Boedeker C."/>
            <person name="Wiegand S."/>
            <person name="Breitling P."/>
            <person name="Kallscheuer N."/>
            <person name="Jogler M."/>
            <person name="Rohde M."/>
            <person name="Petersen J."/>
            <person name="Medema M.H."/>
            <person name="Surup F."/>
            <person name="Jogler C."/>
        </authorList>
    </citation>
    <scope>NUCLEOTIDE SEQUENCE [LARGE SCALE GENOMIC DNA]</scope>
    <source>
        <strain evidence="2 3">Mal15</strain>
    </source>
</reference>
<keyword evidence="2" id="KW-0830">Ubiquinone</keyword>
<dbReference type="GO" id="GO:0008168">
    <property type="term" value="F:methyltransferase activity"/>
    <property type="evidence" value="ECO:0007669"/>
    <property type="project" value="UniProtKB-KW"/>
</dbReference>
<dbReference type="CDD" id="cd02440">
    <property type="entry name" value="AdoMet_MTases"/>
    <property type="match status" value="1"/>
</dbReference>
<dbReference type="Proteomes" id="UP000321353">
    <property type="component" value="Chromosome"/>
</dbReference>
<gene>
    <name evidence="2" type="ORF">Mal15_54480</name>
</gene>